<dbReference type="STRING" id="1464123.SAMN05444126_12430"/>
<gene>
    <name evidence="3" type="ORF">SAMN05444126_12430</name>
</gene>
<proteinExistence type="predicted"/>
<evidence type="ECO:0000259" key="2">
    <source>
        <dbReference type="Pfam" id="PF04235"/>
    </source>
</evidence>
<keyword evidence="4" id="KW-1185">Reference proteome</keyword>
<evidence type="ECO:0000256" key="1">
    <source>
        <dbReference type="SAM" id="Phobius"/>
    </source>
</evidence>
<evidence type="ECO:0000313" key="3">
    <source>
        <dbReference type="EMBL" id="SES25792.1"/>
    </source>
</evidence>
<dbReference type="PANTHER" id="PTHR30590:SF2">
    <property type="entry name" value="INNER MEMBRANE PROTEIN"/>
    <property type="match status" value="1"/>
</dbReference>
<keyword evidence="1" id="KW-0812">Transmembrane</keyword>
<dbReference type="PANTHER" id="PTHR30590">
    <property type="entry name" value="INNER MEMBRANE PROTEIN"/>
    <property type="match status" value="1"/>
</dbReference>
<dbReference type="InterPro" id="IPR052529">
    <property type="entry name" value="Bact_Transport_Assoc"/>
</dbReference>
<dbReference type="EMBL" id="FOGV01000024">
    <property type="protein sequence ID" value="SES25792.1"/>
    <property type="molecule type" value="Genomic_DNA"/>
</dbReference>
<feature type="transmembrane region" description="Helical" evidence="1">
    <location>
        <begin position="278"/>
        <end position="298"/>
    </location>
</feature>
<feature type="transmembrane region" description="Helical" evidence="1">
    <location>
        <begin position="319"/>
        <end position="338"/>
    </location>
</feature>
<feature type="transmembrane region" description="Helical" evidence="1">
    <location>
        <begin position="213"/>
        <end position="238"/>
    </location>
</feature>
<feature type="transmembrane region" description="Helical" evidence="1">
    <location>
        <begin position="100"/>
        <end position="120"/>
    </location>
</feature>
<sequence>MKGGVNLIAERKHPQRLEHVDSLRGFALFGILLVNMLAFQYGMYGFKTLSPGTADTGDGAGLLLIEWLFQGSFYPVFSILFGFGGALMFKRAAKEAKPFYLIYARRLFILLLIGAAHLYLLWDGDILLTYALTGFVFTAFLAAQAKTILIWIVSLALFIILPALGGDPGMNEAKLFADYIEAEQHILAEGTYREVLDLRISGDPYEKAGISQLAAMSSFIFMLGQILFLFLIGCYIAKKEWMHNLQTYRNIWQTIFWTALPAGLLLKGMMVFTAGWDYAGYMIGGPLLGLGWIAAFNLNYFRFARTGLNRGLAAVGKTALTNYLGQSFFMTSVFYGYGLGLFGNLGILPGILLVAVLFIMQMIISTHWLNYFTLGPMEWLWRSGTYMRIVPIRRQ</sequence>
<dbReference type="InterPro" id="IPR007349">
    <property type="entry name" value="DUF418"/>
</dbReference>
<protein>
    <recommendedName>
        <fullName evidence="2">DUF418 domain-containing protein</fullName>
    </recommendedName>
</protein>
<feature type="transmembrane region" description="Helical" evidence="1">
    <location>
        <begin position="126"/>
        <end position="143"/>
    </location>
</feature>
<name>A0A1H9VW07_9BACI</name>
<feature type="transmembrane region" description="Helical" evidence="1">
    <location>
        <begin position="21"/>
        <end position="44"/>
    </location>
</feature>
<reference evidence="4" key="1">
    <citation type="submission" date="2016-10" db="EMBL/GenBank/DDBJ databases">
        <authorList>
            <person name="de Groot N.N."/>
        </authorList>
    </citation>
    <scope>NUCLEOTIDE SEQUENCE [LARGE SCALE GENOMIC DNA]</scope>
    <source>
        <strain evidence="4">10nlg</strain>
    </source>
</reference>
<dbReference type="AlphaFoldDB" id="A0A1H9VW07"/>
<keyword evidence="1" id="KW-1133">Transmembrane helix</keyword>
<keyword evidence="1" id="KW-0472">Membrane</keyword>
<feature type="transmembrane region" description="Helical" evidence="1">
    <location>
        <begin position="350"/>
        <end position="372"/>
    </location>
</feature>
<feature type="transmembrane region" description="Helical" evidence="1">
    <location>
        <begin position="148"/>
        <end position="165"/>
    </location>
</feature>
<evidence type="ECO:0000313" key="4">
    <source>
        <dbReference type="Proteomes" id="UP000199318"/>
    </source>
</evidence>
<dbReference type="Pfam" id="PF04235">
    <property type="entry name" value="DUF418"/>
    <property type="match status" value="1"/>
</dbReference>
<comment type="caution">
    <text evidence="3">The sequence shown here is derived from an EMBL/GenBank/DDBJ whole genome shotgun (WGS) entry which is preliminary data.</text>
</comment>
<feature type="transmembrane region" description="Helical" evidence="1">
    <location>
        <begin position="250"/>
        <end position="272"/>
    </location>
</feature>
<organism evidence="3 4">
    <name type="scientific">Salisediminibacterium halotolerans</name>
    <dbReference type="NCBI Taxonomy" id="517425"/>
    <lineage>
        <taxon>Bacteria</taxon>
        <taxon>Bacillati</taxon>
        <taxon>Bacillota</taxon>
        <taxon>Bacilli</taxon>
        <taxon>Bacillales</taxon>
        <taxon>Bacillaceae</taxon>
        <taxon>Salisediminibacterium</taxon>
    </lineage>
</organism>
<dbReference type="Proteomes" id="UP000199318">
    <property type="component" value="Unassembled WGS sequence"/>
</dbReference>
<feature type="transmembrane region" description="Helical" evidence="1">
    <location>
        <begin position="64"/>
        <end position="88"/>
    </location>
</feature>
<feature type="domain" description="DUF418" evidence="2">
    <location>
        <begin position="237"/>
        <end position="387"/>
    </location>
</feature>
<accession>A0A1H9VW07</accession>